<reference evidence="7 8" key="1">
    <citation type="submission" date="2024-06" db="EMBL/GenBank/DDBJ databases">
        <title>Genomic Encyclopedia of Type Strains, Phase IV (KMG-IV): sequencing the most valuable type-strain genomes for metagenomic binning, comparative biology and taxonomic classification.</title>
        <authorList>
            <person name="Goeker M."/>
        </authorList>
    </citation>
    <scope>NUCLEOTIDE SEQUENCE [LARGE SCALE GENOMIC DNA]</scope>
    <source>
        <strain evidence="7 8">DSM 21331</strain>
    </source>
</reference>
<dbReference type="InterPro" id="IPR009061">
    <property type="entry name" value="DNA-bd_dom_put_sf"/>
</dbReference>
<dbReference type="PANTHER" id="PTHR30204">
    <property type="entry name" value="REDOX-CYCLING DRUG-SENSING TRANSCRIPTIONAL ACTIVATOR SOXR"/>
    <property type="match status" value="1"/>
</dbReference>
<dbReference type="PROSITE" id="PS50937">
    <property type="entry name" value="HTH_MERR_2"/>
    <property type="match status" value="1"/>
</dbReference>
<keyword evidence="8" id="KW-1185">Reference proteome</keyword>
<feature type="domain" description="HTH merR-type" evidence="6">
    <location>
        <begin position="2"/>
        <end position="71"/>
    </location>
</feature>
<evidence type="ECO:0000259" key="6">
    <source>
        <dbReference type="PROSITE" id="PS50937"/>
    </source>
</evidence>
<dbReference type="PANTHER" id="PTHR30204:SF69">
    <property type="entry name" value="MERR-FAMILY TRANSCRIPTIONAL REGULATOR"/>
    <property type="match status" value="1"/>
</dbReference>
<dbReference type="InterPro" id="IPR000551">
    <property type="entry name" value="MerR-type_HTH_dom"/>
</dbReference>
<accession>A0ABV2L819</accession>
<dbReference type="InterPro" id="IPR047057">
    <property type="entry name" value="MerR_fam"/>
</dbReference>
<keyword evidence="1" id="KW-0678">Repressor</keyword>
<keyword evidence="2" id="KW-0805">Transcription regulation</keyword>
<feature type="region of interest" description="Disordered" evidence="5">
    <location>
        <begin position="134"/>
        <end position="160"/>
    </location>
</feature>
<gene>
    <name evidence="7" type="ORF">ABID43_003037</name>
</gene>
<evidence type="ECO:0000256" key="1">
    <source>
        <dbReference type="ARBA" id="ARBA00022491"/>
    </source>
</evidence>
<dbReference type="SMART" id="SM00422">
    <property type="entry name" value="HTH_MERR"/>
    <property type="match status" value="1"/>
</dbReference>
<dbReference type="Pfam" id="PF13411">
    <property type="entry name" value="MerR_1"/>
    <property type="match status" value="1"/>
</dbReference>
<dbReference type="SUPFAM" id="SSF46955">
    <property type="entry name" value="Putative DNA-binding domain"/>
    <property type="match status" value="1"/>
</dbReference>
<name>A0ABV2L819_9HYPH</name>
<evidence type="ECO:0000313" key="8">
    <source>
        <dbReference type="Proteomes" id="UP001549145"/>
    </source>
</evidence>
<evidence type="ECO:0000313" key="7">
    <source>
        <dbReference type="EMBL" id="MET3693487.1"/>
    </source>
</evidence>
<dbReference type="PRINTS" id="PR00040">
    <property type="entry name" value="HTHMERR"/>
</dbReference>
<evidence type="ECO:0000256" key="2">
    <source>
        <dbReference type="ARBA" id="ARBA00023015"/>
    </source>
</evidence>
<dbReference type="Proteomes" id="UP001549145">
    <property type="component" value="Unassembled WGS sequence"/>
</dbReference>
<keyword evidence="3 7" id="KW-0238">DNA-binding</keyword>
<keyword evidence="4" id="KW-0804">Transcription</keyword>
<dbReference type="GO" id="GO:0003677">
    <property type="term" value="F:DNA binding"/>
    <property type="evidence" value="ECO:0007669"/>
    <property type="project" value="UniProtKB-KW"/>
</dbReference>
<evidence type="ECO:0000256" key="3">
    <source>
        <dbReference type="ARBA" id="ARBA00023125"/>
    </source>
</evidence>
<protein>
    <submittedName>
        <fullName evidence="7">DNA-binding transcriptional MerR regulator</fullName>
    </submittedName>
</protein>
<dbReference type="Gene3D" id="1.10.1660.10">
    <property type="match status" value="1"/>
</dbReference>
<proteinExistence type="predicted"/>
<evidence type="ECO:0000256" key="4">
    <source>
        <dbReference type="ARBA" id="ARBA00023163"/>
    </source>
</evidence>
<evidence type="ECO:0000256" key="5">
    <source>
        <dbReference type="SAM" id="MobiDB-lite"/>
    </source>
</evidence>
<sequence length="160" mass="18000">MKFGIGELSQQARVKVPTIRYYERNSLIPLPSRTDTGHRLYEALDVCRLRFIRFARLQGLAICEIRAVLEMLAEGNSEELDIMVEFLLERETAIHELRRQLTAISGAIRSGELDEASALARLAALAQPASLSNNFAENRTNEEEAMQATTPGVRRKRAKS</sequence>
<dbReference type="RefSeq" id="WP_238280681.1">
    <property type="nucleotide sequence ID" value="NZ_BPQL01000095.1"/>
</dbReference>
<organism evidence="7 8">
    <name type="scientific">Methylobacterium goesingense</name>
    <dbReference type="NCBI Taxonomy" id="243690"/>
    <lineage>
        <taxon>Bacteria</taxon>
        <taxon>Pseudomonadati</taxon>
        <taxon>Pseudomonadota</taxon>
        <taxon>Alphaproteobacteria</taxon>
        <taxon>Hyphomicrobiales</taxon>
        <taxon>Methylobacteriaceae</taxon>
        <taxon>Methylobacterium</taxon>
    </lineage>
</organism>
<dbReference type="EMBL" id="JBEPMM010000008">
    <property type="protein sequence ID" value="MET3693487.1"/>
    <property type="molecule type" value="Genomic_DNA"/>
</dbReference>
<comment type="caution">
    <text evidence="7">The sequence shown here is derived from an EMBL/GenBank/DDBJ whole genome shotgun (WGS) entry which is preliminary data.</text>
</comment>